<comment type="similarity">
    <text evidence="2">Belongs to the DEFL family.</text>
</comment>
<dbReference type="PANTHER" id="PTHR34450">
    <property type="entry name" value="DEFENSIN-LIKE PROTEIN 245-RELATED"/>
    <property type="match status" value="1"/>
</dbReference>
<name>A0ABM1R7E0_CAMSA</name>
<keyword evidence="4 6" id="KW-0732">Signal</keyword>
<evidence type="ECO:0000256" key="3">
    <source>
        <dbReference type="ARBA" id="ARBA00022525"/>
    </source>
</evidence>
<dbReference type="InterPro" id="IPR010682">
    <property type="entry name" value="SCRL"/>
</dbReference>
<organism evidence="7 8">
    <name type="scientific">Camelina sativa</name>
    <name type="common">False flax</name>
    <name type="synonym">Myagrum sativum</name>
    <dbReference type="NCBI Taxonomy" id="90675"/>
    <lineage>
        <taxon>Eukaryota</taxon>
        <taxon>Viridiplantae</taxon>
        <taxon>Streptophyta</taxon>
        <taxon>Embryophyta</taxon>
        <taxon>Tracheophyta</taxon>
        <taxon>Spermatophyta</taxon>
        <taxon>Magnoliopsida</taxon>
        <taxon>eudicotyledons</taxon>
        <taxon>Gunneridae</taxon>
        <taxon>Pentapetalae</taxon>
        <taxon>rosids</taxon>
        <taxon>malvids</taxon>
        <taxon>Brassicales</taxon>
        <taxon>Brassicaceae</taxon>
        <taxon>Camelineae</taxon>
        <taxon>Camelina</taxon>
    </lineage>
</organism>
<dbReference type="Proteomes" id="UP000694864">
    <property type="component" value="Chromosome 17"/>
</dbReference>
<evidence type="ECO:0000256" key="4">
    <source>
        <dbReference type="ARBA" id="ARBA00022729"/>
    </source>
</evidence>
<gene>
    <name evidence="8" type="primary">LOC109130181</name>
</gene>
<sequence>MMKSAILLMVSCVFMFLVFSYIQDVEAANKRCHINQMYEGTCGNDGNKACLGDFKNKKFKYDLCQCTNVIRFSTKLPHHRLCNCSRPC</sequence>
<evidence type="ECO:0000313" key="7">
    <source>
        <dbReference type="Proteomes" id="UP000694864"/>
    </source>
</evidence>
<reference evidence="8" key="2">
    <citation type="submission" date="2025-08" db="UniProtKB">
        <authorList>
            <consortium name="RefSeq"/>
        </authorList>
    </citation>
    <scope>IDENTIFICATION</scope>
    <source>
        <tissue evidence="8">Leaf</tissue>
    </source>
</reference>
<reference evidence="7" key="1">
    <citation type="journal article" date="2014" name="Nat. Commun.">
        <title>The emerging biofuel crop Camelina sativa retains a highly undifferentiated hexaploid genome structure.</title>
        <authorList>
            <person name="Kagale S."/>
            <person name="Koh C."/>
            <person name="Nixon J."/>
            <person name="Bollina V."/>
            <person name="Clarke W.E."/>
            <person name="Tuteja R."/>
            <person name="Spillane C."/>
            <person name="Robinson S.J."/>
            <person name="Links M.G."/>
            <person name="Clarke C."/>
            <person name="Higgins E.E."/>
            <person name="Huebert T."/>
            <person name="Sharpe A.G."/>
            <person name="Parkin I.A."/>
        </authorList>
    </citation>
    <scope>NUCLEOTIDE SEQUENCE [LARGE SCALE GENOMIC DNA]</scope>
    <source>
        <strain evidence="7">cv. DH55</strain>
    </source>
</reference>
<evidence type="ECO:0000313" key="8">
    <source>
        <dbReference type="RefSeq" id="XP_019094928.1"/>
    </source>
</evidence>
<proteinExistence type="inferred from homology"/>
<comment type="subcellular location">
    <subcellularLocation>
        <location evidence="1">Secreted</location>
    </subcellularLocation>
</comment>
<accession>A0ABM1R7E0</accession>
<feature type="signal peptide" evidence="6">
    <location>
        <begin position="1"/>
        <end position="27"/>
    </location>
</feature>
<keyword evidence="3" id="KW-0964">Secreted</keyword>
<dbReference type="Pfam" id="PF06876">
    <property type="entry name" value="SCRL"/>
    <property type="match status" value="1"/>
</dbReference>
<evidence type="ECO:0000256" key="1">
    <source>
        <dbReference type="ARBA" id="ARBA00004613"/>
    </source>
</evidence>
<keyword evidence="7" id="KW-1185">Reference proteome</keyword>
<feature type="chain" id="PRO_5046843892" evidence="6">
    <location>
        <begin position="28"/>
        <end position="88"/>
    </location>
</feature>
<dbReference type="RefSeq" id="XP_019094928.1">
    <property type="nucleotide sequence ID" value="XM_019239383.1"/>
</dbReference>
<evidence type="ECO:0000256" key="2">
    <source>
        <dbReference type="ARBA" id="ARBA00006722"/>
    </source>
</evidence>
<evidence type="ECO:0000256" key="6">
    <source>
        <dbReference type="SAM" id="SignalP"/>
    </source>
</evidence>
<protein>
    <submittedName>
        <fullName evidence="8">Defensin-like protein 228</fullName>
    </submittedName>
</protein>
<dbReference type="PANTHER" id="PTHR34450:SF7">
    <property type="entry name" value="DEFENSIN-LIKE PROTEIN 228-RELATED"/>
    <property type="match status" value="1"/>
</dbReference>
<evidence type="ECO:0000256" key="5">
    <source>
        <dbReference type="ARBA" id="ARBA00023157"/>
    </source>
</evidence>
<dbReference type="GeneID" id="109130181"/>
<keyword evidence="5" id="KW-1015">Disulfide bond</keyword>